<gene>
    <name evidence="1" type="ORF">BDU57DRAFT_538820</name>
</gene>
<dbReference type="Proteomes" id="UP000800096">
    <property type="component" value="Unassembled WGS sequence"/>
</dbReference>
<protein>
    <submittedName>
        <fullName evidence="1">Uncharacterized protein</fullName>
    </submittedName>
</protein>
<dbReference type="EMBL" id="ML979135">
    <property type="protein sequence ID" value="KAF1916522.1"/>
    <property type="molecule type" value="Genomic_DNA"/>
</dbReference>
<sequence>MLVNCTNLTTLRLAINEHYLFRNDQTTLEDFLLRGKELKSEGFTLFQNVLKALPKLLDAEIEFPILEDKAERIDRLEWSEMMSFLHWAFTDERRNKLLSAAPTILEATKLPQAHGRVHLKSTGDQTYGREWAYEEWLALMELEQSEDEDSTA</sequence>
<organism evidence="1 2">
    <name type="scientific">Ampelomyces quisqualis</name>
    <name type="common">Powdery mildew agent</name>
    <dbReference type="NCBI Taxonomy" id="50730"/>
    <lineage>
        <taxon>Eukaryota</taxon>
        <taxon>Fungi</taxon>
        <taxon>Dikarya</taxon>
        <taxon>Ascomycota</taxon>
        <taxon>Pezizomycotina</taxon>
        <taxon>Dothideomycetes</taxon>
        <taxon>Pleosporomycetidae</taxon>
        <taxon>Pleosporales</taxon>
        <taxon>Pleosporineae</taxon>
        <taxon>Phaeosphaeriaceae</taxon>
        <taxon>Ampelomyces</taxon>
    </lineage>
</organism>
<proteinExistence type="predicted"/>
<dbReference type="AlphaFoldDB" id="A0A6A5QMH1"/>
<accession>A0A6A5QMH1</accession>
<dbReference type="OrthoDB" id="10573121at2759"/>
<keyword evidence="2" id="KW-1185">Reference proteome</keyword>
<name>A0A6A5QMH1_AMPQU</name>
<evidence type="ECO:0000313" key="2">
    <source>
        <dbReference type="Proteomes" id="UP000800096"/>
    </source>
</evidence>
<reference evidence="1" key="1">
    <citation type="journal article" date="2020" name="Stud. Mycol.">
        <title>101 Dothideomycetes genomes: a test case for predicting lifestyles and emergence of pathogens.</title>
        <authorList>
            <person name="Haridas S."/>
            <person name="Albert R."/>
            <person name="Binder M."/>
            <person name="Bloem J."/>
            <person name="Labutti K."/>
            <person name="Salamov A."/>
            <person name="Andreopoulos B."/>
            <person name="Baker S."/>
            <person name="Barry K."/>
            <person name="Bills G."/>
            <person name="Bluhm B."/>
            <person name="Cannon C."/>
            <person name="Castanera R."/>
            <person name="Culley D."/>
            <person name="Daum C."/>
            <person name="Ezra D."/>
            <person name="Gonzalez J."/>
            <person name="Henrissat B."/>
            <person name="Kuo A."/>
            <person name="Liang C."/>
            <person name="Lipzen A."/>
            <person name="Lutzoni F."/>
            <person name="Magnuson J."/>
            <person name="Mondo S."/>
            <person name="Nolan M."/>
            <person name="Ohm R."/>
            <person name="Pangilinan J."/>
            <person name="Park H.-J."/>
            <person name="Ramirez L."/>
            <person name="Alfaro M."/>
            <person name="Sun H."/>
            <person name="Tritt A."/>
            <person name="Yoshinaga Y."/>
            <person name="Zwiers L.-H."/>
            <person name="Turgeon B."/>
            <person name="Goodwin S."/>
            <person name="Spatafora J."/>
            <person name="Crous P."/>
            <person name="Grigoriev I."/>
        </authorList>
    </citation>
    <scope>NUCLEOTIDE SEQUENCE</scope>
    <source>
        <strain evidence="1">HMLAC05119</strain>
    </source>
</reference>
<evidence type="ECO:0000313" key="1">
    <source>
        <dbReference type="EMBL" id="KAF1916522.1"/>
    </source>
</evidence>